<gene>
    <name evidence="2" type="ORF">EW145_g3506</name>
</gene>
<comment type="caution">
    <text evidence="2">The sequence shown here is derived from an EMBL/GenBank/DDBJ whole genome shotgun (WGS) entry which is preliminary data.</text>
</comment>
<name>A0A4S4L6U5_9AGAM</name>
<evidence type="ECO:0000313" key="3">
    <source>
        <dbReference type="Proteomes" id="UP000308199"/>
    </source>
</evidence>
<proteinExistence type="predicted"/>
<sequence>MNSSCGLKRSSVFEEGAATKRPRGGERDKPMSVGASKPGDDLFSGSDFHAKPASAGRKTLQVRAFDADGLFSVFQKPTTTTPARHKPIGALLPRPPPPVLSDTRAQDNHRRAMTPIKSRLQPLLHTGNASRAGCTPLTSRIHQFGLSVAKSTTPARKVFPFHVLPVPVPEIPAAPSAVGLKPLPSLKFDLGRRSKGKLKAMTTLQHPVIEIQKEKEVRGEALELQRGLLISPEKNGGKGRRFLRNGLAERAQRLVDRSSTAFTLWKKDLESQASSSRLGRLRPDLRVRITHIIQTTRISNVHARAACTLRSVLATCQMLDTSAIPIDSPPRTILFSFSPESHDSYLMDSNVEMSDSMDVLIWRPWSEIYPPEDQNGVVNLFSAPLGSGRDHIPLRMNNASTLLCSRFLVLPLASVL</sequence>
<accession>A0A4S4L6U5</accession>
<dbReference type="AlphaFoldDB" id="A0A4S4L6U5"/>
<organism evidence="2 3">
    <name type="scientific">Phellinidium pouzarii</name>
    <dbReference type="NCBI Taxonomy" id="167371"/>
    <lineage>
        <taxon>Eukaryota</taxon>
        <taxon>Fungi</taxon>
        <taxon>Dikarya</taxon>
        <taxon>Basidiomycota</taxon>
        <taxon>Agaricomycotina</taxon>
        <taxon>Agaricomycetes</taxon>
        <taxon>Hymenochaetales</taxon>
        <taxon>Hymenochaetaceae</taxon>
        <taxon>Phellinidium</taxon>
    </lineage>
</organism>
<protein>
    <submittedName>
        <fullName evidence="2">Uncharacterized protein</fullName>
    </submittedName>
</protein>
<reference evidence="2 3" key="1">
    <citation type="submission" date="2019-02" db="EMBL/GenBank/DDBJ databases">
        <title>Genome sequencing of the rare red list fungi Phellinidium pouzarii.</title>
        <authorList>
            <person name="Buettner E."/>
            <person name="Kellner H."/>
        </authorList>
    </citation>
    <scope>NUCLEOTIDE SEQUENCE [LARGE SCALE GENOMIC DNA]</scope>
    <source>
        <strain evidence="2 3">DSM 108285</strain>
    </source>
</reference>
<dbReference type="OrthoDB" id="3215163at2759"/>
<dbReference type="EMBL" id="SGPK01000152">
    <property type="protein sequence ID" value="THH07252.1"/>
    <property type="molecule type" value="Genomic_DNA"/>
</dbReference>
<feature type="region of interest" description="Disordered" evidence="1">
    <location>
        <begin position="77"/>
        <end position="104"/>
    </location>
</feature>
<keyword evidence="3" id="KW-1185">Reference proteome</keyword>
<evidence type="ECO:0000313" key="2">
    <source>
        <dbReference type="EMBL" id="THH07252.1"/>
    </source>
</evidence>
<feature type="region of interest" description="Disordered" evidence="1">
    <location>
        <begin position="1"/>
        <end position="49"/>
    </location>
</feature>
<evidence type="ECO:0000256" key="1">
    <source>
        <dbReference type="SAM" id="MobiDB-lite"/>
    </source>
</evidence>
<dbReference type="Proteomes" id="UP000308199">
    <property type="component" value="Unassembled WGS sequence"/>
</dbReference>